<dbReference type="Proteomes" id="UP001185012">
    <property type="component" value="Unassembled WGS sequence"/>
</dbReference>
<keyword evidence="4" id="KW-1185">Reference proteome</keyword>
<proteinExistence type="predicted"/>
<dbReference type="RefSeq" id="WP_309867783.1">
    <property type="nucleotide sequence ID" value="NZ_JAVDQG010000007.1"/>
</dbReference>
<keyword evidence="2" id="KW-0732">Signal</keyword>
<evidence type="ECO:0000256" key="2">
    <source>
        <dbReference type="SAM" id="SignalP"/>
    </source>
</evidence>
<evidence type="ECO:0000313" key="4">
    <source>
        <dbReference type="Proteomes" id="UP001185012"/>
    </source>
</evidence>
<gene>
    <name evidence="3" type="ORF">JOE21_003057</name>
</gene>
<dbReference type="EMBL" id="JAVDQG010000007">
    <property type="protein sequence ID" value="MDR6227045.1"/>
    <property type="molecule type" value="Genomic_DNA"/>
</dbReference>
<feature type="region of interest" description="Disordered" evidence="1">
    <location>
        <begin position="27"/>
        <end position="57"/>
    </location>
</feature>
<dbReference type="PROSITE" id="PS51257">
    <property type="entry name" value="PROKAR_LIPOPROTEIN"/>
    <property type="match status" value="1"/>
</dbReference>
<name>A0ABU1IQI2_9BACL</name>
<protein>
    <recommendedName>
        <fullName evidence="5">Lipoprotein</fullName>
    </recommendedName>
</protein>
<organism evidence="3 4">
    <name type="scientific">Desmospora profundinema</name>
    <dbReference type="NCBI Taxonomy" id="1571184"/>
    <lineage>
        <taxon>Bacteria</taxon>
        <taxon>Bacillati</taxon>
        <taxon>Bacillota</taxon>
        <taxon>Bacilli</taxon>
        <taxon>Bacillales</taxon>
        <taxon>Thermoactinomycetaceae</taxon>
        <taxon>Desmospora</taxon>
    </lineage>
</organism>
<accession>A0ABU1IQI2</accession>
<feature type="chain" id="PRO_5047493752" description="Lipoprotein" evidence="2">
    <location>
        <begin position="27"/>
        <end position="193"/>
    </location>
</feature>
<feature type="compositionally biased region" description="Acidic residues" evidence="1">
    <location>
        <begin position="41"/>
        <end position="52"/>
    </location>
</feature>
<evidence type="ECO:0008006" key="5">
    <source>
        <dbReference type="Google" id="ProtNLM"/>
    </source>
</evidence>
<reference evidence="3 4" key="1">
    <citation type="submission" date="2023-07" db="EMBL/GenBank/DDBJ databases">
        <title>Genomic Encyclopedia of Type Strains, Phase IV (KMG-IV): sequencing the most valuable type-strain genomes for metagenomic binning, comparative biology and taxonomic classification.</title>
        <authorList>
            <person name="Goeker M."/>
        </authorList>
    </citation>
    <scope>NUCLEOTIDE SEQUENCE [LARGE SCALE GENOMIC DNA]</scope>
    <source>
        <strain evidence="3 4">DSM 45903</strain>
    </source>
</reference>
<evidence type="ECO:0000313" key="3">
    <source>
        <dbReference type="EMBL" id="MDR6227045.1"/>
    </source>
</evidence>
<feature type="signal peptide" evidence="2">
    <location>
        <begin position="1"/>
        <end position="26"/>
    </location>
</feature>
<comment type="caution">
    <text evidence="3">The sequence shown here is derived from an EMBL/GenBank/DDBJ whole genome shotgun (WGS) entry which is preliminary data.</text>
</comment>
<sequence length="193" mass="21632">MKKLGFGVFMALLLLVLSGCGLLTQAGDSKGETNSSKTEEGTSDENSEESEEVGQAANVTGEQPWFAQIRFRYSWEYGVVPRASTGGIWYYTEEKHPGTLDNLKDQEIDWGKVDILHIQLANKEYYGHEIEVLSIEYAEGDLVKVTVRLKPDEDGYQAEENDAARVFIKVEKGSLENKKFIVQTDEGEKLNTN</sequence>
<evidence type="ECO:0000256" key="1">
    <source>
        <dbReference type="SAM" id="MobiDB-lite"/>
    </source>
</evidence>